<dbReference type="AlphaFoldDB" id="C8XK57"/>
<sequence length="97" mass="9809">MGAADLEVVALLDDDEAEALADDVEGELDAAVEAGLALALDVAVSSDGRVVDGTAAVPPTLAQEASARVATAARLALIKIGRALARPCDMSSFCQQE</sequence>
<accession>C8XK57</accession>
<keyword evidence="2" id="KW-1185">Reference proteome</keyword>
<evidence type="ECO:0000313" key="1">
    <source>
        <dbReference type="EMBL" id="ACV76740.1"/>
    </source>
</evidence>
<name>C8XK57_NAKMY</name>
<dbReference type="KEGG" id="nml:Namu_0310"/>
<dbReference type="EMBL" id="CP001737">
    <property type="protein sequence ID" value="ACV76740.1"/>
    <property type="molecule type" value="Genomic_DNA"/>
</dbReference>
<dbReference type="Proteomes" id="UP000002218">
    <property type="component" value="Chromosome"/>
</dbReference>
<reference evidence="2" key="1">
    <citation type="submission" date="2009-09" db="EMBL/GenBank/DDBJ databases">
        <title>The complete genome of Nakamurella multipartita DSM 44233.</title>
        <authorList>
            <consortium name="US DOE Joint Genome Institute (JGI-PGF)"/>
            <person name="Lucas S."/>
            <person name="Copeland A."/>
            <person name="Lapidus A."/>
            <person name="Glavina del Rio T."/>
            <person name="Dalin E."/>
            <person name="Tice H."/>
            <person name="Bruce D."/>
            <person name="Goodwin L."/>
            <person name="Pitluck S."/>
            <person name="Kyrpides N."/>
            <person name="Mavromatis K."/>
            <person name="Ivanova N."/>
            <person name="Ovchinnikova G."/>
            <person name="Sims D."/>
            <person name="Meincke L."/>
            <person name="Brettin T."/>
            <person name="Detter J.C."/>
            <person name="Han C."/>
            <person name="Larimer F."/>
            <person name="Land M."/>
            <person name="Hauser L."/>
            <person name="Markowitz V."/>
            <person name="Cheng J.-F."/>
            <person name="Hugenholtz P."/>
            <person name="Woyke T."/>
            <person name="Wu D."/>
            <person name="Klenk H.-P."/>
            <person name="Eisen J.A."/>
        </authorList>
    </citation>
    <scope>NUCLEOTIDE SEQUENCE [LARGE SCALE GENOMIC DNA]</scope>
    <source>
        <strain evidence="2">ATCC 700099 / DSM 44233 / CIP 104796 / JCM 9543 / NBRC 105858 / Y-104</strain>
    </source>
</reference>
<reference evidence="1 2" key="2">
    <citation type="journal article" date="2010" name="Stand. Genomic Sci.">
        <title>Complete genome sequence of Nakamurella multipartita type strain (Y-104).</title>
        <authorList>
            <person name="Tice H."/>
            <person name="Mayilraj S."/>
            <person name="Sims D."/>
            <person name="Lapidus A."/>
            <person name="Nolan M."/>
            <person name="Lucas S."/>
            <person name="Glavina Del Rio T."/>
            <person name="Copeland A."/>
            <person name="Cheng J.F."/>
            <person name="Meincke L."/>
            <person name="Bruce D."/>
            <person name="Goodwin L."/>
            <person name="Pitluck S."/>
            <person name="Ivanova N."/>
            <person name="Mavromatis K."/>
            <person name="Ovchinnikova G."/>
            <person name="Pati A."/>
            <person name="Chen A."/>
            <person name="Palaniappan K."/>
            <person name="Land M."/>
            <person name="Hauser L."/>
            <person name="Chang Y.J."/>
            <person name="Jeffries C.D."/>
            <person name="Detter J.C."/>
            <person name="Brettin T."/>
            <person name="Rohde M."/>
            <person name="Goker M."/>
            <person name="Bristow J."/>
            <person name="Eisen J.A."/>
            <person name="Markowitz V."/>
            <person name="Hugenholtz P."/>
            <person name="Kyrpides N.C."/>
            <person name="Klenk H.P."/>
            <person name="Chen F."/>
        </authorList>
    </citation>
    <scope>NUCLEOTIDE SEQUENCE [LARGE SCALE GENOMIC DNA]</scope>
    <source>
        <strain evidence="2">ATCC 700099 / DSM 44233 / CIP 104796 / JCM 9543 / NBRC 105858 / Y-104</strain>
    </source>
</reference>
<dbReference type="InParanoid" id="C8XK57"/>
<proteinExistence type="predicted"/>
<dbReference type="HOGENOM" id="CLU_2343778_0_0_11"/>
<organism evidence="1 2">
    <name type="scientific">Nakamurella multipartita (strain ATCC 700099 / DSM 44233 / CIP 104796 / JCM 9543 / NBRC 105858 / Y-104)</name>
    <name type="common">Microsphaera multipartita</name>
    <dbReference type="NCBI Taxonomy" id="479431"/>
    <lineage>
        <taxon>Bacteria</taxon>
        <taxon>Bacillati</taxon>
        <taxon>Actinomycetota</taxon>
        <taxon>Actinomycetes</taxon>
        <taxon>Nakamurellales</taxon>
        <taxon>Nakamurellaceae</taxon>
        <taxon>Nakamurella</taxon>
    </lineage>
</organism>
<protein>
    <submittedName>
        <fullName evidence="1">Uncharacterized protein</fullName>
    </submittedName>
</protein>
<gene>
    <name evidence="1" type="ordered locus">Namu_0310</name>
</gene>
<evidence type="ECO:0000313" key="2">
    <source>
        <dbReference type="Proteomes" id="UP000002218"/>
    </source>
</evidence>
<dbReference type="RefSeq" id="WP_012814215.1">
    <property type="nucleotide sequence ID" value="NC_013235.1"/>
</dbReference>